<protein>
    <submittedName>
        <fullName evidence="1">Uncharacterized protein</fullName>
    </submittedName>
</protein>
<dbReference type="Proteomes" id="UP001163321">
    <property type="component" value="Chromosome 5"/>
</dbReference>
<comment type="caution">
    <text evidence="1">The sequence shown here is derived from an EMBL/GenBank/DDBJ whole genome shotgun (WGS) entry which is preliminary data.</text>
</comment>
<sequence>MKSNVIHTNYMYLDKMTDRLSSVSVEEPEEEDAHRNNLSNGQCIALTVQSPPLKKTVAMQQPTNAKRVYPSLSTDSDAIADSNESSMMMSTIPNTASIYSEYSPRCNQDVRTALVDSQDNLNRNRHGMEPSLGYGTYGFVQPGQSILRMGASKISSGHGLKKSASVEFVLDHTHDQVAHNIYASTSSIGREPRRLTFEEKAELYRVRPDLEIESAPFYNDTLNCRNQRRIIFAMFGGMITIILMLVFFFWGENNK</sequence>
<evidence type="ECO:0000313" key="1">
    <source>
        <dbReference type="EMBL" id="KAI9911998.1"/>
    </source>
</evidence>
<name>A0ACC0W1K7_9STRA</name>
<keyword evidence="2" id="KW-1185">Reference proteome</keyword>
<gene>
    <name evidence="1" type="ORF">PsorP6_008942</name>
</gene>
<organism evidence="1 2">
    <name type="scientific">Peronosclerospora sorghi</name>
    <dbReference type="NCBI Taxonomy" id="230839"/>
    <lineage>
        <taxon>Eukaryota</taxon>
        <taxon>Sar</taxon>
        <taxon>Stramenopiles</taxon>
        <taxon>Oomycota</taxon>
        <taxon>Peronosporomycetes</taxon>
        <taxon>Peronosporales</taxon>
        <taxon>Peronosporaceae</taxon>
        <taxon>Peronosclerospora</taxon>
    </lineage>
</organism>
<dbReference type="EMBL" id="CM047584">
    <property type="protein sequence ID" value="KAI9911998.1"/>
    <property type="molecule type" value="Genomic_DNA"/>
</dbReference>
<accession>A0ACC0W1K7</accession>
<reference evidence="1 2" key="1">
    <citation type="journal article" date="2022" name="bioRxiv">
        <title>The genome of the oomycete Peronosclerospora sorghi, a cosmopolitan pathogen of maize and sorghum, is inflated with dispersed pseudogenes.</title>
        <authorList>
            <person name="Fletcher K."/>
            <person name="Martin F."/>
            <person name="Isakeit T."/>
            <person name="Cavanaugh K."/>
            <person name="Magill C."/>
            <person name="Michelmore R."/>
        </authorList>
    </citation>
    <scope>NUCLEOTIDE SEQUENCE [LARGE SCALE GENOMIC DNA]</scope>
    <source>
        <strain evidence="1">P6</strain>
    </source>
</reference>
<proteinExistence type="predicted"/>
<evidence type="ECO:0000313" key="2">
    <source>
        <dbReference type="Proteomes" id="UP001163321"/>
    </source>
</evidence>